<organism evidence="2 3">
    <name type="scientific">Edaphochlamys debaryana</name>
    <dbReference type="NCBI Taxonomy" id="47281"/>
    <lineage>
        <taxon>Eukaryota</taxon>
        <taxon>Viridiplantae</taxon>
        <taxon>Chlorophyta</taxon>
        <taxon>core chlorophytes</taxon>
        <taxon>Chlorophyceae</taxon>
        <taxon>CS clade</taxon>
        <taxon>Chlamydomonadales</taxon>
        <taxon>Chlamydomonadales incertae sedis</taxon>
        <taxon>Edaphochlamys</taxon>
    </lineage>
</organism>
<feature type="region of interest" description="Disordered" evidence="1">
    <location>
        <begin position="97"/>
        <end position="190"/>
    </location>
</feature>
<gene>
    <name evidence="2" type="ORF">HYH03_017767</name>
</gene>
<evidence type="ECO:0000313" key="2">
    <source>
        <dbReference type="EMBL" id="KAG2483368.1"/>
    </source>
</evidence>
<keyword evidence="3" id="KW-1185">Reference proteome</keyword>
<accession>A0A835XIF8</accession>
<reference evidence="2" key="1">
    <citation type="journal article" date="2020" name="bioRxiv">
        <title>Comparative genomics of Chlamydomonas.</title>
        <authorList>
            <person name="Craig R.J."/>
            <person name="Hasan A.R."/>
            <person name="Ness R.W."/>
            <person name="Keightley P.D."/>
        </authorList>
    </citation>
    <scope>NUCLEOTIDE SEQUENCE</scope>
    <source>
        <strain evidence="2">CCAP 11/70</strain>
    </source>
</reference>
<evidence type="ECO:0000256" key="1">
    <source>
        <dbReference type="SAM" id="MobiDB-lite"/>
    </source>
</evidence>
<proteinExistence type="predicted"/>
<dbReference type="AlphaFoldDB" id="A0A835XIF8"/>
<name>A0A835XIF8_9CHLO</name>
<evidence type="ECO:0000313" key="3">
    <source>
        <dbReference type="Proteomes" id="UP000612055"/>
    </source>
</evidence>
<sequence length="212" mass="21758">MRHRMFCAGPHRLTAFASRDGRWEKVAQVSARSFMTYLWDPCKELQPQLTGLTETIINNRVKEMEAKHGAPAAGPADAAAAAGGAYAGGRHGDGAAAAGNAGRGGRGGRGGRAVRGGDGAAVAGGAGGTASDGAAESEKDEEDQPQPNTRLPQPNTRLPQANTLAAREGEGDGEEEAPLPKRPSRPSRRALAAAEAVAAVEEAMDGVGWCTH</sequence>
<dbReference type="EMBL" id="JAEHOE010000179">
    <property type="protein sequence ID" value="KAG2483368.1"/>
    <property type="molecule type" value="Genomic_DNA"/>
</dbReference>
<feature type="compositionally biased region" description="Gly residues" evidence="1">
    <location>
        <begin position="101"/>
        <end position="130"/>
    </location>
</feature>
<feature type="compositionally biased region" description="Polar residues" evidence="1">
    <location>
        <begin position="145"/>
        <end position="163"/>
    </location>
</feature>
<comment type="caution">
    <text evidence="2">The sequence shown here is derived from an EMBL/GenBank/DDBJ whole genome shotgun (WGS) entry which is preliminary data.</text>
</comment>
<protein>
    <submittedName>
        <fullName evidence="2">Uncharacterized protein</fullName>
    </submittedName>
</protein>
<dbReference type="Proteomes" id="UP000612055">
    <property type="component" value="Unassembled WGS sequence"/>
</dbReference>